<dbReference type="PRINTS" id="PR01021">
    <property type="entry name" value="OMPADOMAIN"/>
</dbReference>
<evidence type="ECO:0000256" key="2">
    <source>
        <dbReference type="ARBA" id="ARBA00023136"/>
    </source>
</evidence>
<dbReference type="RefSeq" id="WP_264880719.1">
    <property type="nucleotide sequence ID" value="NZ_JAPDOB010000001.1"/>
</dbReference>
<evidence type="ECO:0000256" key="4">
    <source>
        <dbReference type="PROSITE-ProRule" id="PRU00473"/>
    </source>
</evidence>
<dbReference type="InterPro" id="IPR036737">
    <property type="entry name" value="OmpA-like_sf"/>
</dbReference>
<keyword evidence="3" id="KW-0998">Cell outer membrane</keyword>
<dbReference type="InterPro" id="IPR050330">
    <property type="entry name" value="Bact_OuterMem_StrucFunc"/>
</dbReference>
<dbReference type="CDD" id="cd07185">
    <property type="entry name" value="OmpA_C-like"/>
    <property type="match status" value="1"/>
</dbReference>
<accession>A0ABT3JDD7</accession>
<protein>
    <submittedName>
        <fullName evidence="7">OmpA family protein</fullName>
    </submittedName>
</protein>
<evidence type="ECO:0000256" key="3">
    <source>
        <dbReference type="ARBA" id="ARBA00023237"/>
    </source>
</evidence>
<keyword evidence="2 4" id="KW-0472">Membrane</keyword>
<dbReference type="Pfam" id="PF00691">
    <property type="entry name" value="OmpA"/>
    <property type="match status" value="1"/>
</dbReference>
<dbReference type="InterPro" id="IPR006665">
    <property type="entry name" value="OmpA-like"/>
</dbReference>
<evidence type="ECO:0000259" key="6">
    <source>
        <dbReference type="PROSITE" id="PS51123"/>
    </source>
</evidence>
<dbReference type="Gene3D" id="3.30.1330.60">
    <property type="entry name" value="OmpA-like domain"/>
    <property type="match status" value="1"/>
</dbReference>
<name>A0ABT3JDD7_9SPHN</name>
<evidence type="ECO:0000313" key="8">
    <source>
        <dbReference type="Proteomes" id="UP001526246"/>
    </source>
</evidence>
<keyword evidence="8" id="KW-1185">Reference proteome</keyword>
<dbReference type="PANTHER" id="PTHR30329:SF21">
    <property type="entry name" value="LIPOPROTEIN YIAD-RELATED"/>
    <property type="match status" value="1"/>
</dbReference>
<evidence type="ECO:0000256" key="1">
    <source>
        <dbReference type="ARBA" id="ARBA00004442"/>
    </source>
</evidence>
<comment type="subcellular location">
    <subcellularLocation>
        <location evidence="1">Cell outer membrane</location>
    </subcellularLocation>
</comment>
<organism evidence="7 8">
    <name type="scientific">Sphingomonas arvum</name>
    <dbReference type="NCBI Taxonomy" id="2992113"/>
    <lineage>
        <taxon>Bacteria</taxon>
        <taxon>Pseudomonadati</taxon>
        <taxon>Pseudomonadota</taxon>
        <taxon>Alphaproteobacteria</taxon>
        <taxon>Sphingomonadales</taxon>
        <taxon>Sphingomonadaceae</taxon>
        <taxon>Sphingomonas</taxon>
    </lineage>
</organism>
<dbReference type="PANTHER" id="PTHR30329">
    <property type="entry name" value="STATOR ELEMENT OF FLAGELLAR MOTOR COMPLEX"/>
    <property type="match status" value="1"/>
</dbReference>
<comment type="caution">
    <text evidence="7">The sequence shown here is derived from an EMBL/GenBank/DDBJ whole genome shotgun (WGS) entry which is preliminary data.</text>
</comment>
<proteinExistence type="predicted"/>
<evidence type="ECO:0000313" key="7">
    <source>
        <dbReference type="EMBL" id="MCW3796780.1"/>
    </source>
</evidence>
<gene>
    <name evidence="7" type="ORF">OMW55_03035</name>
</gene>
<dbReference type="InterPro" id="IPR006664">
    <property type="entry name" value="OMP_bac"/>
</dbReference>
<evidence type="ECO:0000256" key="5">
    <source>
        <dbReference type="SAM" id="MobiDB-lite"/>
    </source>
</evidence>
<reference evidence="7 8" key="1">
    <citation type="submission" date="2022-10" db="EMBL/GenBank/DDBJ databases">
        <title>Sphingomonas sp.</title>
        <authorList>
            <person name="Jin C."/>
        </authorList>
    </citation>
    <scope>NUCLEOTIDE SEQUENCE [LARGE SCALE GENOMIC DNA]</scope>
    <source>
        <strain evidence="7 8">BN140010</strain>
    </source>
</reference>
<feature type="domain" description="OmpA-like" evidence="6">
    <location>
        <begin position="12"/>
        <end position="127"/>
    </location>
</feature>
<dbReference type="SUPFAM" id="SSF103088">
    <property type="entry name" value="OmpA-like"/>
    <property type="match status" value="1"/>
</dbReference>
<feature type="compositionally biased region" description="Basic and acidic residues" evidence="5">
    <location>
        <begin position="112"/>
        <end position="127"/>
    </location>
</feature>
<feature type="region of interest" description="Disordered" evidence="5">
    <location>
        <begin position="57"/>
        <end position="76"/>
    </location>
</feature>
<dbReference type="Proteomes" id="UP001526246">
    <property type="component" value="Unassembled WGS sequence"/>
</dbReference>
<feature type="compositionally biased region" description="Basic and acidic residues" evidence="5">
    <location>
        <begin position="57"/>
        <end position="75"/>
    </location>
</feature>
<dbReference type="PROSITE" id="PS51123">
    <property type="entry name" value="OMPA_2"/>
    <property type="match status" value="1"/>
</dbReference>
<feature type="region of interest" description="Disordered" evidence="5">
    <location>
        <begin position="106"/>
        <end position="127"/>
    </location>
</feature>
<dbReference type="EMBL" id="JAPDOB010000001">
    <property type="protein sequence ID" value="MCW3796780.1"/>
    <property type="molecule type" value="Genomic_DNA"/>
</dbReference>
<sequence length="127" mass="13438">MLLLLLAALTASPSAPEPAPQSIYFDSGKGSEIRPEWTEVLDAVAASLRQRGGRVRLDGFSDRSGPEGANRRVSAERGQAVRAALIERGVPSGSIAAVVHGEDDSLVPTADGVREPQNRRVDLTLLP</sequence>